<evidence type="ECO:0000313" key="2">
    <source>
        <dbReference type="EMBL" id="VDO72969.1"/>
    </source>
</evidence>
<keyword evidence="3" id="KW-1185">Reference proteome</keyword>
<organism evidence="2">
    <name type="scientific">Heligmosomoides polygyrus</name>
    <name type="common">Parasitic roundworm</name>
    <dbReference type="NCBI Taxonomy" id="6339"/>
    <lineage>
        <taxon>Eukaryota</taxon>
        <taxon>Metazoa</taxon>
        <taxon>Ecdysozoa</taxon>
        <taxon>Nematoda</taxon>
        <taxon>Chromadorea</taxon>
        <taxon>Rhabditida</taxon>
        <taxon>Rhabditina</taxon>
        <taxon>Rhabditomorpha</taxon>
        <taxon>Strongyloidea</taxon>
        <taxon>Heligmosomidae</taxon>
        <taxon>Heligmosomoides</taxon>
    </lineage>
</organism>
<protein>
    <submittedName>
        <fullName evidence="2 4">Uncharacterized protein</fullName>
    </submittedName>
</protein>
<evidence type="ECO:0000256" key="1">
    <source>
        <dbReference type="SAM" id="MobiDB-lite"/>
    </source>
</evidence>
<name>A0A3P7Y7Z4_HELPZ</name>
<reference evidence="2 3" key="1">
    <citation type="submission" date="2018-11" db="EMBL/GenBank/DDBJ databases">
        <authorList>
            <consortium name="Pathogen Informatics"/>
        </authorList>
    </citation>
    <scope>NUCLEOTIDE SEQUENCE [LARGE SCALE GENOMIC DNA]</scope>
</reference>
<feature type="region of interest" description="Disordered" evidence="1">
    <location>
        <begin position="56"/>
        <end position="82"/>
    </location>
</feature>
<proteinExistence type="predicted"/>
<evidence type="ECO:0000313" key="4">
    <source>
        <dbReference type="WBParaSite" id="HPBE_0000761001-mRNA-1"/>
    </source>
</evidence>
<reference evidence="4" key="2">
    <citation type="submission" date="2019-09" db="UniProtKB">
        <authorList>
            <consortium name="WormBaseParasite"/>
        </authorList>
    </citation>
    <scope>IDENTIFICATION</scope>
</reference>
<evidence type="ECO:0000313" key="3">
    <source>
        <dbReference type="Proteomes" id="UP000050761"/>
    </source>
</evidence>
<accession>A0A3P7Y7Z4</accession>
<feature type="compositionally biased region" description="Basic and acidic residues" evidence="1">
    <location>
        <begin position="64"/>
        <end position="78"/>
    </location>
</feature>
<dbReference type="Proteomes" id="UP000050761">
    <property type="component" value="Unassembled WGS sequence"/>
</dbReference>
<dbReference type="EMBL" id="UZAH01025933">
    <property type="protein sequence ID" value="VDO72969.1"/>
    <property type="molecule type" value="Genomic_DNA"/>
</dbReference>
<dbReference type="WBParaSite" id="HPBE_0000761001-mRNA-1">
    <property type="protein sequence ID" value="HPBE_0000761001-mRNA-1"/>
    <property type="gene ID" value="HPBE_0000761001"/>
</dbReference>
<gene>
    <name evidence="2" type="ORF">HPBE_LOCUS7611</name>
</gene>
<dbReference type="AlphaFoldDB" id="A0A3P7Y7Z4"/>
<dbReference type="OrthoDB" id="5854820at2759"/>
<sequence>MAGSAYFLSGITNSTIGVEIHHAMMRRRSCKSLKKEHVPTRDDFLDQFRNVGAPSSFWASKDTGQPDERKGESAEKQTLRLQSDGCRPSELAQRSASYWLTISKNLALITVCLPSFRAQNVLNGLLSFALKSDEHGAQILSDVSGFKGNQLVFDSLLAHAPSFDAASDLLHKALSCNIADDRFLGRVSRFFDFWLGCSGIVEEQLSKLIEVYIDEGEKPDVMLSIFGFCSMSLSLNDRLEKLVSLVSSGKVMLSCRKPAPAIEAVLRLFIALICSSPADIPFHWLAVDVVDLMFARWRYYWKTLTKESKFCEHFDAIVTFLFPCFLLDGLSAPVQNAVKGLSSSVLTFGAGVLLYILASHPDIVRPYVEGKRAVWEKLIL</sequence>